<dbReference type="AlphaFoldDB" id="A0AAV8Y9W5"/>
<comment type="caution">
    <text evidence="5">The sequence shown here is derived from an EMBL/GenBank/DDBJ whole genome shotgun (WGS) entry which is preliminary data.</text>
</comment>
<dbReference type="GO" id="GO:0006281">
    <property type="term" value="P:DNA repair"/>
    <property type="evidence" value="ECO:0007669"/>
    <property type="project" value="UniProtKB-ARBA"/>
</dbReference>
<dbReference type="InterPro" id="IPR034720">
    <property type="entry name" value="Viral_alk_exo"/>
</dbReference>
<dbReference type="PANTHER" id="PTHR39953:SF1">
    <property type="entry name" value="RE54151P"/>
    <property type="match status" value="1"/>
</dbReference>
<dbReference type="InterPro" id="IPR011604">
    <property type="entry name" value="PDDEXK-like_dom_sf"/>
</dbReference>
<evidence type="ECO:0000313" key="6">
    <source>
        <dbReference type="Proteomes" id="UP001162156"/>
    </source>
</evidence>
<dbReference type="GO" id="GO:0004527">
    <property type="term" value="F:exonuclease activity"/>
    <property type="evidence" value="ECO:0007669"/>
    <property type="project" value="UniProtKB-KW"/>
</dbReference>
<proteinExistence type="predicted"/>
<keyword evidence="4" id="KW-0269">Exonuclease</keyword>
<dbReference type="GO" id="GO:0004519">
    <property type="term" value="F:endonuclease activity"/>
    <property type="evidence" value="ECO:0007669"/>
    <property type="project" value="UniProtKB-KW"/>
</dbReference>
<dbReference type="EMBL" id="JANEYF010002304">
    <property type="protein sequence ID" value="KAJ8948384.1"/>
    <property type="molecule type" value="Genomic_DNA"/>
</dbReference>
<gene>
    <name evidence="5" type="ORF">NQ314_008423</name>
</gene>
<name>A0AAV8Y9W5_9CUCU</name>
<protein>
    <recommendedName>
        <fullName evidence="7">HNH homing endonuclease</fullName>
    </recommendedName>
</protein>
<accession>A0AAV8Y9W5</accession>
<evidence type="ECO:0008006" key="7">
    <source>
        <dbReference type="Google" id="ProtNLM"/>
    </source>
</evidence>
<dbReference type="Pfam" id="PF01771">
    <property type="entry name" value="Viral_alk_exo"/>
    <property type="match status" value="1"/>
</dbReference>
<keyword evidence="1" id="KW-0540">Nuclease</keyword>
<evidence type="ECO:0000256" key="3">
    <source>
        <dbReference type="ARBA" id="ARBA00022801"/>
    </source>
</evidence>
<reference evidence="5" key="1">
    <citation type="journal article" date="2023" name="Insect Mol. Biol.">
        <title>Genome sequencing provides insights into the evolution of gene families encoding plant cell wall-degrading enzymes in longhorned beetles.</title>
        <authorList>
            <person name="Shin N.R."/>
            <person name="Okamura Y."/>
            <person name="Kirsch R."/>
            <person name="Pauchet Y."/>
        </authorList>
    </citation>
    <scope>NUCLEOTIDE SEQUENCE</scope>
    <source>
        <strain evidence="5">RBIC_L_NR</strain>
    </source>
</reference>
<evidence type="ECO:0000256" key="2">
    <source>
        <dbReference type="ARBA" id="ARBA00022759"/>
    </source>
</evidence>
<dbReference type="Gene3D" id="3.90.320.10">
    <property type="match status" value="1"/>
</dbReference>
<dbReference type="PANTHER" id="PTHR39953">
    <property type="entry name" value="RE54151P"/>
    <property type="match status" value="1"/>
</dbReference>
<keyword evidence="3" id="KW-0378">Hydrolase</keyword>
<organism evidence="5 6">
    <name type="scientific">Rhamnusium bicolor</name>
    <dbReference type="NCBI Taxonomy" id="1586634"/>
    <lineage>
        <taxon>Eukaryota</taxon>
        <taxon>Metazoa</taxon>
        <taxon>Ecdysozoa</taxon>
        <taxon>Arthropoda</taxon>
        <taxon>Hexapoda</taxon>
        <taxon>Insecta</taxon>
        <taxon>Pterygota</taxon>
        <taxon>Neoptera</taxon>
        <taxon>Endopterygota</taxon>
        <taxon>Coleoptera</taxon>
        <taxon>Polyphaga</taxon>
        <taxon>Cucujiformia</taxon>
        <taxon>Chrysomeloidea</taxon>
        <taxon>Cerambycidae</taxon>
        <taxon>Lepturinae</taxon>
        <taxon>Rhagiini</taxon>
        <taxon>Rhamnusium</taxon>
    </lineage>
</organism>
<evidence type="ECO:0000313" key="5">
    <source>
        <dbReference type="EMBL" id="KAJ8948384.1"/>
    </source>
</evidence>
<evidence type="ECO:0000256" key="1">
    <source>
        <dbReference type="ARBA" id="ARBA00022722"/>
    </source>
</evidence>
<dbReference type="Proteomes" id="UP001162156">
    <property type="component" value="Unassembled WGS sequence"/>
</dbReference>
<dbReference type="InterPro" id="IPR011335">
    <property type="entry name" value="Restrct_endonuc-II-like"/>
</dbReference>
<dbReference type="SUPFAM" id="SSF52980">
    <property type="entry name" value="Restriction endonuclease-like"/>
    <property type="match status" value="1"/>
</dbReference>
<keyword evidence="2" id="KW-0255">Endonuclease</keyword>
<sequence>MFLLFEKYIKEAKKRKIENCVTRYHIDDPLKKSAALHCLKHQFMISSVDKVPHEFINFCKASMVPEILKTIEIETRNQSKSSLWMEMRYGRVTASKAYEVAHCHKKDGVLVEKILGAKVFQTKAMERGLKLENLVIEELKKQTKKTYKKSRRISNNRSIS</sequence>
<evidence type="ECO:0000256" key="4">
    <source>
        <dbReference type="ARBA" id="ARBA00022839"/>
    </source>
</evidence>
<keyword evidence="6" id="KW-1185">Reference proteome</keyword>